<evidence type="ECO:0008006" key="3">
    <source>
        <dbReference type="Google" id="ProtNLM"/>
    </source>
</evidence>
<sequence>MFANTRLALDGTDSITVGASVEAPTSANVSDAAVPAANIYPVSFNGADKVVIKPGGFALSDPIPLAATAGQWIYTRTNVSASAGQKWPIGLTASQAVPSNEGNAVGQDSRGAVVSNVHSGGGAGYSPVAIVGVPTGATAFLPTVGILGDSIDYGSGDGPNDLGWAVRLCVAEGLGYVQAAVPGDRANTFLTSPVTTRGRYALLAGCTHVLEGFGVNDSNAGRTTAQIQADRLRIWTDLHRRGIKVIGRTITPRTTSTDGWTTTAGQAVIATSGQDVVRRDFNAWLRDGAPIDATTKAVTSVGDATNVLRAGDDEHPLDAVWDAAAAVETSPTSGLWKPPERRLTDASWASGSAHLLSPSGAFTSADIGKSITAIGGGPADALYQATITSITSPTDAVVGGAGFGTAVASGGVVGIGTYTTDGIHPAATGHIAMRDADEYVFAV</sequence>
<organism evidence="1 2">
    <name type="scientific">Nocardioides oceani</name>
    <dbReference type="NCBI Taxonomy" id="3058369"/>
    <lineage>
        <taxon>Bacteria</taxon>
        <taxon>Bacillati</taxon>
        <taxon>Actinomycetota</taxon>
        <taxon>Actinomycetes</taxon>
        <taxon>Propionibacteriales</taxon>
        <taxon>Nocardioidaceae</taxon>
        <taxon>Nocardioides</taxon>
    </lineage>
</organism>
<dbReference type="RefSeq" id="WP_300953004.1">
    <property type="nucleotide sequence ID" value="NZ_JAUHJQ010000005.1"/>
</dbReference>
<keyword evidence="2" id="KW-1185">Reference proteome</keyword>
<dbReference type="InterPro" id="IPR036514">
    <property type="entry name" value="SGNH_hydro_sf"/>
</dbReference>
<reference evidence="1" key="1">
    <citation type="submission" date="2023-06" db="EMBL/GenBank/DDBJ databases">
        <title>Draft genome sequence of Nocardioides sp. SOB77.</title>
        <authorList>
            <person name="Zhang G."/>
        </authorList>
    </citation>
    <scope>NUCLEOTIDE SEQUENCE</scope>
    <source>
        <strain evidence="1">SOB77</strain>
    </source>
</reference>
<proteinExistence type="predicted"/>
<gene>
    <name evidence="1" type="ORF">QWY28_13155</name>
</gene>
<dbReference type="EMBL" id="JAUHJQ010000005">
    <property type="protein sequence ID" value="MDN4173902.1"/>
    <property type="molecule type" value="Genomic_DNA"/>
</dbReference>
<accession>A0ABT8FGV1</accession>
<dbReference type="Proteomes" id="UP001168620">
    <property type="component" value="Unassembled WGS sequence"/>
</dbReference>
<dbReference type="Gene3D" id="3.40.50.1110">
    <property type="entry name" value="SGNH hydrolase"/>
    <property type="match status" value="1"/>
</dbReference>
<name>A0ABT8FGV1_9ACTN</name>
<dbReference type="PANTHER" id="PTHR43784">
    <property type="entry name" value="GDSL-LIKE LIPASE/ACYLHYDROLASE, PUTATIVE (AFU_ORTHOLOGUE AFUA_2G00820)-RELATED"/>
    <property type="match status" value="1"/>
</dbReference>
<dbReference type="SUPFAM" id="SSF52266">
    <property type="entry name" value="SGNH hydrolase"/>
    <property type="match status" value="1"/>
</dbReference>
<dbReference type="PANTHER" id="PTHR43784:SF2">
    <property type="entry name" value="GDSL-LIKE LIPASE_ACYLHYDROLASE, PUTATIVE (AFU_ORTHOLOGUE AFUA_2G00820)-RELATED"/>
    <property type="match status" value="1"/>
</dbReference>
<comment type="caution">
    <text evidence="1">The sequence shown here is derived from an EMBL/GenBank/DDBJ whole genome shotgun (WGS) entry which is preliminary data.</text>
</comment>
<dbReference type="InterPro" id="IPR053140">
    <property type="entry name" value="GDSL_Rv0518-like"/>
</dbReference>
<protein>
    <recommendedName>
        <fullName evidence="3">SGNH hydrolase-type esterase domain-containing protein</fullName>
    </recommendedName>
</protein>
<evidence type="ECO:0000313" key="1">
    <source>
        <dbReference type="EMBL" id="MDN4173902.1"/>
    </source>
</evidence>
<evidence type="ECO:0000313" key="2">
    <source>
        <dbReference type="Proteomes" id="UP001168620"/>
    </source>
</evidence>